<dbReference type="CDD" id="cd09854">
    <property type="entry name" value="PIN_VapC-like"/>
    <property type="match status" value="1"/>
</dbReference>
<dbReference type="STRING" id="1334022.SAMN04487907_101233"/>
<dbReference type="RefSeq" id="WP_092539567.1">
    <property type="nucleotide sequence ID" value="NZ_FOKV01000001.1"/>
</dbReference>
<accession>A0A1I1D9R5</accession>
<dbReference type="SUPFAM" id="SSF88723">
    <property type="entry name" value="PIN domain-like"/>
    <property type="match status" value="1"/>
</dbReference>
<dbReference type="Proteomes" id="UP000199438">
    <property type="component" value="Unassembled WGS sequence"/>
</dbReference>
<gene>
    <name evidence="2" type="ORF">SAMN04487907_101233</name>
</gene>
<dbReference type="InterPro" id="IPR029060">
    <property type="entry name" value="PIN-like_dom_sf"/>
</dbReference>
<dbReference type="EMBL" id="FOKV01000001">
    <property type="protein sequence ID" value="SFB71685.1"/>
    <property type="molecule type" value="Genomic_DNA"/>
</dbReference>
<feature type="domain" description="PIN" evidence="1">
    <location>
        <begin position="20"/>
        <end position="178"/>
    </location>
</feature>
<proteinExistence type="predicted"/>
<reference evidence="3" key="1">
    <citation type="submission" date="2016-10" db="EMBL/GenBank/DDBJ databases">
        <authorList>
            <person name="Varghese N."/>
            <person name="Submissions S."/>
        </authorList>
    </citation>
    <scope>NUCLEOTIDE SEQUENCE [LARGE SCALE GENOMIC DNA]</scope>
    <source>
        <strain evidence="3">DSM 24499</strain>
    </source>
</reference>
<keyword evidence="3" id="KW-1185">Reference proteome</keyword>
<protein>
    <submittedName>
        <fullName evidence="2">PIN domain-containing protein</fullName>
    </submittedName>
</protein>
<dbReference type="Gene3D" id="3.40.50.1010">
    <property type="entry name" value="5'-nuclease"/>
    <property type="match status" value="1"/>
</dbReference>
<dbReference type="AlphaFoldDB" id="A0A1I1D9R5"/>
<evidence type="ECO:0000313" key="3">
    <source>
        <dbReference type="Proteomes" id="UP000199438"/>
    </source>
</evidence>
<organism evidence="2 3">
    <name type="scientific">Zunongwangia mangrovi</name>
    <dbReference type="NCBI Taxonomy" id="1334022"/>
    <lineage>
        <taxon>Bacteria</taxon>
        <taxon>Pseudomonadati</taxon>
        <taxon>Bacteroidota</taxon>
        <taxon>Flavobacteriia</taxon>
        <taxon>Flavobacteriales</taxon>
        <taxon>Flavobacteriaceae</taxon>
        <taxon>Zunongwangia</taxon>
    </lineage>
</organism>
<evidence type="ECO:0000259" key="1">
    <source>
        <dbReference type="SMART" id="SM00670"/>
    </source>
</evidence>
<dbReference type="Pfam" id="PF01850">
    <property type="entry name" value="PIN"/>
    <property type="match status" value="1"/>
</dbReference>
<dbReference type="InterPro" id="IPR002716">
    <property type="entry name" value="PIN_dom"/>
</dbReference>
<evidence type="ECO:0000313" key="2">
    <source>
        <dbReference type="EMBL" id="SFB71685.1"/>
    </source>
</evidence>
<name>A0A1I1D9R5_9FLAO</name>
<sequence>MSDYSISKLTDYDLTDPPKKKFLLDANIWINVIRSSNKHRKKANLYREFFFDIVDCKGANIVLPALVVSEVMNRLLREVYLKKFIERICAKEPLDSRFYKEQFRPSKEYRSGCMIIADEFKMYLQSIELKNDEFGKNVKYKHVLSKFDFGLDFNDSFLFYLAKKNNYIIVTDDGDFCVKGVDVLTLNQELLEKSSKM</sequence>
<dbReference type="OrthoDB" id="839053at2"/>
<dbReference type="SMART" id="SM00670">
    <property type="entry name" value="PINc"/>
    <property type="match status" value="1"/>
</dbReference>